<gene>
    <name evidence="1" type="ORF">MGYG_00187</name>
</gene>
<dbReference type="VEuPathDB" id="FungiDB:MGYG_00187"/>
<dbReference type="AlphaFoldDB" id="E5R3M0"/>
<reference evidence="2" key="1">
    <citation type="journal article" date="2012" name="MBio">
        <title>Comparative genome analysis of Trichophyton rubrum and related dermatophytes reveals candidate genes involved in infection.</title>
        <authorList>
            <person name="Martinez D.A."/>
            <person name="Oliver B.G."/>
            <person name="Graeser Y."/>
            <person name="Goldberg J.M."/>
            <person name="Li W."/>
            <person name="Martinez-Rossi N.M."/>
            <person name="Monod M."/>
            <person name="Shelest E."/>
            <person name="Barton R.C."/>
            <person name="Birch E."/>
            <person name="Brakhage A.A."/>
            <person name="Chen Z."/>
            <person name="Gurr S.J."/>
            <person name="Heiman D."/>
            <person name="Heitman J."/>
            <person name="Kosti I."/>
            <person name="Rossi A."/>
            <person name="Saif S."/>
            <person name="Samalova M."/>
            <person name="Saunders C.W."/>
            <person name="Shea T."/>
            <person name="Summerbell R.C."/>
            <person name="Xu J."/>
            <person name="Young S."/>
            <person name="Zeng Q."/>
            <person name="Birren B.W."/>
            <person name="Cuomo C.A."/>
            <person name="White T.C."/>
        </authorList>
    </citation>
    <scope>NUCLEOTIDE SEQUENCE [LARGE SCALE GENOMIC DNA]</scope>
    <source>
        <strain evidence="2">ATCC MYA-4604 / CBS 118893</strain>
    </source>
</reference>
<dbReference type="Proteomes" id="UP000002669">
    <property type="component" value="Unassembled WGS sequence"/>
</dbReference>
<protein>
    <submittedName>
        <fullName evidence="1">Uncharacterized protein</fullName>
    </submittedName>
</protein>
<accession>E5R3M0</accession>
<evidence type="ECO:0000313" key="1">
    <source>
        <dbReference type="EMBL" id="EFQ97144.1"/>
    </source>
</evidence>
<organism evidence="2">
    <name type="scientific">Arthroderma gypseum (strain ATCC MYA-4604 / CBS 118893)</name>
    <name type="common">Microsporum gypseum</name>
    <dbReference type="NCBI Taxonomy" id="535722"/>
    <lineage>
        <taxon>Eukaryota</taxon>
        <taxon>Fungi</taxon>
        <taxon>Dikarya</taxon>
        <taxon>Ascomycota</taxon>
        <taxon>Pezizomycotina</taxon>
        <taxon>Eurotiomycetes</taxon>
        <taxon>Eurotiomycetidae</taxon>
        <taxon>Onygenales</taxon>
        <taxon>Arthrodermataceae</taxon>
        <taxon>Nannizzia</taxon>
    </lineage>
</organism>
<proteinExistence type="predicted"/>
<dbReference type="GeneID" id="10031408"/>
<keyword evidence="2" id="KW-1185">Reference proteome</keyword>
<dbReference type="HOGENOM" id="CLU_1660283_0_0_1"/>
<dbReference type="RefSeq" id="XP_003176096.1">
    <property type="nucleotide sequence ID" value="XM_003176048.1"/>
</dbReference>
<dbReference type="EMBL" id="DS989822">
    <property type="protein sequence ID" value="EFQ97144.1"/>
    <property type="molecule type" value="Genomic_DNA"/>
</dbReference>
<sequence>MGKPASDLPDPSLGPHRGYTLATLNICRFLSRFYIRQGSEETQSNGKVEDPPGVWGMLDDVIASSQGIPPADWPMNKGVPGPISTRNIVFALEVRGVTGVDRDSAQLLSLVESLYIKKYYNTYYQRADRKQRDAVQNLKISGLLPLRVTAVYVHVNPHS</sequence>
<name>E5R3M0_ARTGP</name>
<dbReference type="InParanoid" id="E5R3M0"/>
<evidence type="ECO:0000313" key="2">
    <source>
        <dbReference type="Proteomes" id="UP000002669"/>
    </source>
</evidence>